<feature type="region of interest" description="Disordered" evidence="2">
    <location>
        <begin position="721"/>
        <end position="794"/>
    </location>
</feature>
<protein>
    <recommendedName>
        <fullName evidence="3">MHD2 domain-containing protein</fullName>
    </recommendedName>
</protein>
<comment type="caution">
    <text evidence="4">The sequence shown here is derived from an EMBL/GenBank/DDBJ whole genome shotgun (WGS) entry which is preliminary data.</text>
</comment>
<evidence type="ECO:0000313" key="5">
    <source>
        <dbReference type="Proteomes" id="UP001159405"/>
    </source>
</evidence>
<feature type="region of interest" description="Disordered" evidence="2">
    <location>
        <begin position="1217"/>
        <end position="1244"/>
    </location>
</feature>
<feature type="region of interest" description="Disordered" evidence="2">
    <location>
        <begin position="194"/>
        <end position="222"/>
    </location>
</feature>
<dbReference type="Proteomes" id="UP001159405">
    <property type="component" value="Unassembled WGS sequence"/>
</dbReference>
<feature type="region of interest" description="Disordered" evidence="2">
    <location>
        <begin position="1757"/>
        <end position="1792"/>
    </location>
</feature>
<gene>
    <name evidence="4" type="ORF">PLOB_00002749</name>
</gene>
<dbReference type="InterPro" id="IPR014772">
    <property type="entry name" value="Munc13_dom-2"/>
</dbReference>
<dbReference type="PROSITE" id="PS51259">
    <property type="entry name" value="MHD2"/>
    <property type="match status" value="1"/>
</dbReference>
<dbReference type="InterPro" id="IPR036388">
    <property type="entry name" value="WH-like_DNA-bd_sf"/>
</dbReference>
<feature type="compositionally biased region" description="Basic and acidic residues" evidence="2">
    <location>
        <begin position="992"/>
        <end position="1005"/>
    </location>
</feature>
<accession>A0ABN8NBU6</accession>
<proteinExistence type="predicted"/>
<feature type="compositionally biased region" description="Polar residues" evidence="2">
    <location>
        <begin position="760"/>
        <end position="775"/>
    </location>
</feature>
<evidence type="ECO:0000259" key="3">
    <source>
        <dbReference type="PROSITE" id="PS51259"/>
    </source>
</evidence>
<feature type="region of interest" description="Disordered" evidence="2">
    <location>
        <begin position="1806"/>
        <end position="1857"/>
    </location>
</feature>
<feature type="compositionally biased region" description="Basic and acidic residues" evidence="2">
    <location>
        <begin position="113"/>
        <end position="122"/>
    </location>
</feature>
<dbReference type="CDD" id="cd04371">
    <property type="entry name" value="DEP"/>
    <property type="match status" value="1"/>
</dbReference>
<feature type="region of interest" description="Disordered" evidence="2">
    <location>
        <begin position="969"/>
        <end position="1163"/>
    </location>
</feature>
<dbReference type="EMBL" id="CALNXK010000011">
    <property type="protein sequence ID" value="CAH3043960.1"/>
    <property type="molecule type" value="Genomic_DNA"/>
</dbReference>
<dbReference type="PANTHER" id="PTHR45999">
    <property type="entry name" value="UNC-13-4A, ISOFORM B"/>
    <property type="match status" value="1"/>
</dbReference>
<dbReference type="PANTHER" id="PTHR45999:SF6">
    <property type="entry name" value="MHD2 DOMAIN-CONTAINING PROTEIN"/>
    <property type="match status" value="1"/>
</dbReference>
<reference evidence="4 5" key="1">
    <citation type="submission" date="2022-05" db="EMBL/GenBank/DDBJ databases">
        <authorList>
            <consortium name="Genoscope - CEA"/>
            <person name="William W."/>
        </authorList>
    </citation>
    <scope>NUCLEOTIDE SEQUENCE [LARGE SCALE GENOMIC DNA]</scope>
</reference>
<feature type="region of interest" description="Disordered" evidence="2">
    <location>
        <begin position="95"/>
        <end position="143"/>
    </location>
</feature>
<feature type="compositionally biased region" description="Basic and acidic residues" evidence="2">
    <location>
        <begin position="838"/>
        <end position="847"/>
    </location>
</feature>
<feature type="region of interest" description="Disordered" evidence="2">
    <location>
        <begin position="829"/>
        <end position="886"/>
    </location>
</feature>
<organism evidence="4 5">
    <name type="scientific">Porites lobata</name>
    <dbReference type="NCBI Taxonomy" id="104759"/>
    <lineage>
        <taxon>Eukaryota</taxon>
        <taxon>Metazoa</taxon>
        <taxon>Cnidaria</taxon>
        <taxon>Anthozoa</taxon>
        <taxon>Hexacorallia</taxon>
        <taxon>Scleractinia</taxon>
        <taxon>Fungiina</taxon>
        <taxon>Poritidae</taxon>
        <taxon>Porites</taxon>
    </lineage>
</organism>
<dbReference type="Gene3D" id="1.10.10.10">
    <property type="entry name" value="Winged helix-like DNA-binding domain superfamily/Winged helix DNA-binding domain"/>
    <property type="match status" value="1"/>
</dbReference>
<dbReference type="SUPFAM" id="SSF46785">
    <property type="entry name" value="Winged helix' DNA-binding domain"/>
    <property type="match status" value="1"/>
</dbReference>
<sequence length="1955" mass="218274">MVDTCAWKSEKDLVPQDQIELLLSLLLEAEKRRWLASISPVNSAEHDQNLGSDGDGRQQLFSGDSGSDLLRHGCCIDEIQSRFLDFEPSHYCLKATTNKPTTDRPSSQMKVVSSEERFDPRGLSDSIISSPGTSSESSSYTSGSLLSEKDASFEVYKNALLCAKYPCLSEFQQLSPSTPYSPVLSPMMQRRRFSFSKPPHSASSAATSDAKIKDVPSSSDGPVSPDVFLPNLSDELQELVRNVFSLKKIKQKYFSETIIPRFVPLAKEPQLLLVRELENQKLVLKRNHHPYYSVQAFMNKDAYGEWVRLEEEKINSLIKSFWHNSYPSVTELPLSSEYHEQYVDLMKRLIRFESKHKEPHPVHGGVTPTAPLSSTACKLLKEFELRYGIGLLFCKICYLEYLVKYLENKLWYITYVTDCVEDVMDHVFKCPEIYVEKEFKMLLSILSDLLGKTKYSLTSIRKIFPENRPEDGVPKLVALFKLSLESAIQLQSQFRDVFSTRQMAMDFTSNLPKEPLEVLLASCIETEIEGRYERRKVIAGDDLGRNCSPPQLLLNVIMDIRQEVKDYEDYRIAFCSIFDITKLAAVKFYSLLMSDIVHLCESPRRRCRRDLVDPNMLCLAFRLSDLDEKWAKFIPFRDQKWRQQFQDYGLEWLDAIGGYFEILVHQVIGRDVWRAVDVNITRSQLRTLRRKRERLIPRGPIGGKAASVPSLTPSLHSAFDTVVPSTSAPSKTKVSPGIAKSKKGKEPLRSRKCLLGSSPPLKSQGRTGTFNTSESSSDEELPNALPAARRKSPPKVNSIVVTAQVHNSAPSADSTAIFGNFLRPSRQEEIATNRTRVARGDDPRNKESSAFVPFEGNGESRNSKTSSDEKDNKEGPSKNQSVDGVVYPVSVRHLDRENKEEVKSLQTVLSNHVENTEERCVLQPTEVNAGTFHVSCGPSLNQSQDGTENKAESSVSIKHLEKDINELPVNEIHSEEEQEATPQDEYGIENHTSSKLDHPVERAENVEGQISESIFSSDEPKQVNEVLPEGDLGYLGHDSGSDTSFENDSTDESDGDTVILKENSKEYGYADAPSTKSNSPSVDYEKDIQEDPNEGGSRPYPGTGDTCQTFTRKSTCGATEQDNRTVAGSHGSDESEKSIASAGPKGLQPRQSVPVSIPVSDSGAPRHKLVARLLDTPCGSVGSTVSDHSNYVTAGSVLSGNSIDTFCSARSSLTSRIKGNSGDHSDNNHCAGEDGCDGHSSKTESVNEESTKVLPVSSSFVDVICAVNRLTTFVCHLCKILCPHENSQRDQEETTVAEELRNETLEVKRRLCSKLIEVILSFITLYSDNVLAMETCGLPEELLAEILDEHVQRDLRLLREAGRLQGCRYNPLERRCCNRRDSRGRLIPPCEGMSLAEGNAGQFEPLTQQMGVRISSVVILRRVLSWLSEYVSTCVSNPDSLLSTHHLYASSAEGELSNSLSYCEHGPSLDGVPHGSEGETGRWGSSPLRACAPDDPSLHNGVEHLCGLETAQVRLATYRINKFFKQILRQLLDLNLPRYTIKKRLRPAMDFLSHELRRFHGVLYSDCFNKLLADLWSEVVKNFSDEAHRLVRKRSSASEQSKLLQQAVAYMIEFFHAKGAGLSCDTLAAPIDAVVKHIQLYTHPTNDLISMYQSLYKQVRNLQRQFRLDERTSSVSVSSHQASANAPADFVIQALRSELHTIRKCFSGTQLVDWVKIYVRDNGLDSLGVCIGDTETETGLELGQYLLEHGIIICVSPPPRFNKETPGERKRRPDGAVPNIPPAERGQVFIDDEGTVPDIRINNIAVQTMSSRSSPASSSRSASRSSTVNDSDSQGEADDEGEDDDGDFLGSASDILNSMNNAPSEREVIFYNHPQALYKFISEEDTSRTEIKLTLGINDRFRLPAKLKQILCVLITRKDSDRTARNFLRGLPMELLREALDGEEVGCYDWVCQAF</sequence>
<feature type="compositionally biased region" description="Basic and acidic residues" evidence="2">
    <location>
        <begin position="1761"/>
        <end position="1774"/>
    </location>
</feature>
<feature type="compositionally biased region" description="Polar residues" evidence="2">
    <location>
        <begin position="95"/>
        <end position="111"/>
    </location>
</feature>
<keyword evidence="5" id="KW-1185">Reference proteome</keyword>
<dbReference type="Gene3D" id="1.20.58.1100">
    <property type="match status" value="1"/>
</dbReference>
<feature type="domain" description="MHD2" evidence="3">
    <location>
        <begin position="1542"/>
        <end position="1652"/>
    </location>
</feature>
<keyword evidence="1" id="KW-0268">Exocytosis</keyword>
<feature type="compositionally biased region" description="Acidic residues" evidence="2">
    <location>
        <begin position="1833"/>
        <end position="1847"/>
    </location>
</feature>
<dbReference type="InterPro" id="IPR036390">
    <property type="entry name" value="WH_DNA-bd_sf"/>
</dbReference>
<feature type="compositionally biased region" description="Polar residues" evidence="2">
    <location>
        <begin position="1105"/>
        <end position="1126"/>
    </location>
</feature>
<feature type="compositionally biased region" description="Basic and acidic residues" evidence="2">
    <location>
        <begin position="866"/>
        <end position="876"/>
    </location>
</feature>
<feature type="compositionally biased region" description="Low complexity" evidence="2">
    <location>
        <begin position="124"/>
        <end position="143"/>
    </location>
</feature>
<evidence type="ECO:0000313" key="4">
    <source>
        <dbReference type="EMBL" id="CAH3043960.1"/>
    </source>
</evidence>
<evidence type="ECO:0000256" key="2">
    <source>
        <dbReference type="SAM" id="MobiDB-lite"/>
    </source>
</evidence>
<evidence type="ECO:0000256" key="1">
    <source>
        <dbReference type="ARBA" id="ARBA00022483"/>
    </source>
</evidence>
<feature type="compositionally biased region" description="Low complexity" evidence="2">
    <location>
        <begin position="1810"/>
        <end position="1832"/>
    </location>
</feature>
<feature type="compositionally biased region" description="Polar residues" evidence="2">
    <location>
        <begin position="723"/>
        <end position="733"/>
    </location>
</feature>
<dbReference type="InterPro" id="IPR052095">
    <property type="entry name" value="UNC-13_domain"/>
</dbReference>
<name>A0ABN8NBU6_9CNID</name>